<keyword evidence="5" id="KW-1185">Reference proteome</keyword>
<feature type="domain" description="GIT Spa2 homology (SHD)" evidence="3">
    <location>
        <begin position="124"/>
        <end position="154"/>
    </location>
</feature>
<name>A0A4V4LU63_9BASI</name>
<feature type="region of interest" description="Disordered" evidence="2">
    <location>
        <begin position="86"/>
        <end position="129"/>
    </location>
</feature>
<feature type="compositionally biased region" description="Basic and acidic residues" evidence="2">
    <location>
        <begin position="161"/>
        <end position="175"/>
    </location>
</feature>
<reference evidence="4 5" key="1">
    <citation type="submission" date="2019-03" db="EMBL/GenBank/DDBJ databases">
        <title>Sequencing 23 genomes of Wallemia ichthyophaga.</title>
        <authorList>
            <person name="Gostincar C."/>
        </authorList>
    </citation>
    <scope>NUCLEOTIDE SEQUENCE [LARGE SCALE GENOMIC DNA]</scope>
    <source>
        <strain evidence="4 5">EXF-5753</strain>
    </source>
</reference>
<proteinExistence type="predicted"/>
<dbReference type="PANTHER" id="PTHR21601">
    <property type="entry name" value="SPA2 PROTEIN"/>
    <property type="match status" value="1"/>
</dbReference>
<evidence type="ECO:0000256" key="2">
    <source>
        <dbReference type="SAM" id="MobiDB-lite"/>
    </source>
</evidence>
<dbReference type="SMART" id="SM00555">
    <property type="entry name" value="GIT"/>
    <property type="match status" value="2"/>
</dbReference>
<feature type="compositionally biased region" description="Basic and acidic residues" evidence="2">
    <location>
        <begin position="380"/>
        <end position="409"/>
    </location>
</feature>
<dbReference type="InterPro" id="IPR013724">
    <property type="entry name" value="GIT_SHD"/>
</dbReference>
<protein>
    <recommendedName>
        <fullName evidence="3">GIT Spa2 homology (SHD) domain-containing protein</fullName>
    </recommendedName>
</protein>
<keyword evidence="1" id="KW-0175">Coiled coil</keyword>
<dbReference type="PANTHER" id="PTHR21601:SF0">
    <property type="entry name" value="PROTEIN SPA2-RELATED"/>
    <property type="match status" value="1"/>
</dbReference>
<dbReference type="AlphaFoldDB" id="A0A4V4LU63"/>
<evidence type="ECO:0000313" key="4">
    <source>
        <dbReference type="EMBL" id="TIA92963.1"/>
    </source>
</evidence>
<dbReference type="EMBL" id="SPNW01000004">
    <property type="protein sequence ID" value="TIA92963.1"/>
    <property type="molecule type" value="Genomic_DNA"/>
</dbReference>
<feature type="compositionally biased region" description="Polar residues" evidence="2">
    <location>
        <begin position="196"/>
        <end position="208"/>
    </location>
</feature>
<feature type="compositionally biased region" description="Basic and acidic residues" evidence="2">
    <location>
        <begin position="182"/>
        <end position="195"/>
    </location>
</feature>
<evidence type="ECO:0000259" key="3">
    <source>
        <dbReference type="SMART" id="SM00555"/>
    </source>
</evidence>
<dbReference type="InterPro" id="IPR039892">
    <property type="entry name" value="Spa2/Sph1"/>
</dbReference>
<feature type="region of interest" description="Disordered" evidence="2">
    <location>
        <begin position="293"/>
        <end position="457"/>
    </location>
</feature>
<comment type="caution">
    <text evidence="4">The sequence shown here is derived from an EMBL/GenBank/DDBJ whole genome shotgun (WGS) entry which is preliminary data.</text>
</comment>
<feature type="compositionally biased region" description="Low complexity" evidence="2">
    <location>
        <begin position="209"/>
        <end position="220"/>
    </location>
</feature>
<feature type="domain" description="GIT Spa2 homology (SHD)" evidence="3">
    <location>
        <begin position="60"/>
        <end position="90"/>
    </location>
</feature>
<feature type="compositionally biased region" description="Polar residues" evidence="2">
    <location>
        <begin position="9"/>
        <end position="24"/>
    </location>
</feature>
<dbReference type="OrthoDB" id="5588096at2759"/>
<evidence type="ECO:0000256" key="1">
    <source>
        <dbReference type="SAM" id="Coils"/>
    </source>
</evidence>
<gene>
    <name evidence="4" type="ORF">E3P99_00434</name>
</gene>
<dbReference type="GO" id="GO:0005078">
    <property type="term" value="F:MAP-kinase scaffold activity"/>
    <property type="evidence" value="ECO:0007669"/>
    <property type="project" value="TreeGrafter"/>
</dbReference>
<feature type="compositionally biased region" description="Polar residues" evidence="2">
    <location>
        <begin position="297"/>
        <end position="310"/>
    </location>
</feature>
<organism evidence="4 5">
    <name type="scientific">Wallemia hederae</name>
    <dbReference type="NCBI Taxonomy" id="1540922"/>
    <lineage>
        <taxon>Eukaryota</taxon>
        <taxon>Fungi</taxon>
        <taxon>Dikarya</taxon>
        <taxon>Basidiomycota</taxon>
        <taxon>Wallemiomycotina</taxon>
        <taxon>Wallemiomycetes</taxon>
        <taxon>Wallemiales</taxon>
        <taxon>Wallemiaceae</taxon>
        <taxon>Wallemia</taxon>
    </lineage>
</organism>
<dbReference type="Proteomes" id="UP000310189">
    <property type="component" value="Unassembled WGS sequence"/>
</dbReference>
<sequence length="813" mass="90967">MHGSRHETPVTSLSNSYSNQTPKASSREDSRRIARVHFKQLSEFLETHLRKEAPSSRTSARDKLTRLTRQQFQELSTDVFDELCRRIQGDENGTPRSSDAGSLDKSATPFLPTKDEFHPKRNQARQKLATLPKTRFKDLASDVYYELVRRYPELLEEQQEEAAREAAQEENRVEEQLDMDTENAHSNDQSTEKRSSIQSSRKSANSLSNFNPFNGPFDGNQALMNHNQGTNGADLERNASLASTSSLPFTKATPRHSTVSVLQESNEQTELPLPPAIDHSRFGHDSLRVNSFDGADGTSSRSISYSSVGNSIAPERENSHHSFANTDSRQPSIADFDNSVEDFEPPQSTNPSLTIAPQHNNHNQQHKTASSSFFNDDSLNDFKESLENDMRNEPQRNFDSDFKQQDFGKRGSSHSSRSSSDSLRKQDSGEQSTQPLFYPPPRPAAAASSPLRTTFDNGEAERLRVDFSHKEMMYERERDELKHQVVKLIEQVKTLSDREDSRAAAEEHSRDYIHSLETQLKEVRDNFRVVKSELDRFKRSSGLQPPLPDNNAANISIDEHGAIAFETLTGLQTAIDDLVVAGRSTSPSLVLNVMKPIVGFVTSMQADIDAWQHHAGKSELNTRVGVLKERLMATLDNLMTATRNHAMGGGLSPISLLDAAASHVAMSAIEAAKLIGLRRSLSGSGDTEMVEDDDVERTWEDSKREVEEHSNKATAVIEHVLSSSRQHRDARVPDLNSYLNQIRSSTASIIHICQRVKHSDNIYRIDTIANNLSNSNQALFEYSGDEVLQGETRKKLLSTVISIASNLKDLMRV</sequence>
<feature type="compositionally biased region" description="Polar residues" evidence="2">
    <location>
        <begin position="222"/>
        <end position="231"/>
    </location>
</feature>
<feature type="compositionally biased region" description="Polar residues" evidence="2">
    <location>
        <begin position="346"/>
        <end position="369"/>
    </location>
</feature>
<accession>A0A4V4LU63</accession>
<feature type="coiled-coil region" evidence="1">
    <location>
        <begin position="471"/>
        <end position="533"/>
    </location>
</feature>
<feature type="compositionally biased region" description="Polar residues" evidence="2">
    <location>
        <begin position="321"/>
        <end position="331"/>
    </location>
</feature>
<evidence type="ECO:0000313" key="5">
    <source>
        <dbReference type="Proteomes" id="UP000310189"/>
    </source>
</evidence>
<feature type="region of interest" description="Disordered" evidence="2">
    <location>
        <begin position="1"/>
        <end position="33"/>
    </location>
</feature>
<dbReference type="Pfam" id="PF08518">
    <property type="entry name" value="GIT_SHD"/>
    <property type="match status" value="2"/>
</dbReference>
<feature type="region of interest" description="Disordered" evidence="2">
    <location>
        <begin position="159"/>
        <end position="279"/>
    </location>
</feature>
<feature type="compositionally biased region" description="Polar residues" evidence="2">
    <location>
        <begin position="255"/>
        <end position="269"/>
    </location>
</feature>
<dbReference type="Pfam" id="PF23742">
    <property type="entry name" value="VBS_C3G9"/>
    <property type="match status" value="1"/>
</dbReference>
<dbReference type="InterPro" id="IPR056439">
    <property type="entry name" value="VBS_C3G9"/>
</dbReference>
<feature type="region of interest" description="Disordered" evidence="2">
    <location>
        <begin position="45"/>
        <end position="65"/>
    </location>
</feature>